<reference evidence="2" key="1">
    <citation type="submission" date="2025-08" db="UniProtKB">
        <authorList>
            <consortium name="RefSeq"/>
        </authorList>
    </citation>
    <scope>IDENTIFICATION</scope>
    <source>
        <tissue evidence="2">Entire body</tissue>
    </source>
</reference>
<name>A0A1W4X3E5_AGRPL</name>
<gene>
    <name evidence="2" type="primary">LOC108740708</name>
</gene>
<dbReference type="Proteomes" id="UP000192223">
    <property type="component" value="Unplaced"/>
</dbReference>
<keyword evidence="1" id="KW-1185">Reference proteome</keyword>
<dbReference type="AlphaFoldDB" id="A0A1W4X3E5"/>
<sequence length="65" mass="7840">MENNDLKKWSLSMNDILKKIPSNIARAINEENQVYLQQLVKRSVRDLQQIASFRSKSFRHNYNWM</sequence>
<protein>
    <submittedName>
        <fullName evidence="2">Uncharacterized protein LOC108740708 isoform X4</fullName>
    </submittedName>
</protein>
<accession>A0A1W4X3E5</accession>
<dbReference type="OrthoDB" id="1861185at2759"/>
<evidence type="ECO:0000313" key="1">
    <source>
        <dbReference type="Proteomes" id="UP000192223"/>
    </source>
</evidence>
<organism evidence="1 2">
    <name type="scientific">Agrilus planipennis</name>
    <name type="common">Emerald ash borer</name>
    <name type="synonym">Agrilus marcopoli</name>
    <dbReference type="NCBI Taxonomy" id="224129"/>
    <lineage>
        <taxon>Eukaryota</taxon>
        <taxon>Metazoa</taxon>
        <taxon>Ecdysozoa</taxon>
        <taxon>Arthropoda</taxon>
        <taxon>Hexapoda</taxon>
        <taxon>Insecta</taxon>
        <taxon>Pterygota</taxon>
        <taxon>Neoptera</taxon>
        <taxon>Endopterygota</taxon>
        <taxon>Coleoptera</taxon>
        <taxon>Polyphaga</taxon>
        <taxon>Elateriformia</taxon>
        <taxon>Buprestoidea</taxon>
        <taxon>Buprestidae</taxon>
        <taxon>Agrilinae</taxon>
        <taxon>Agrilus</taxon>
    </lineage>
</organism>
<proteinExistence type="predicted"/>
<dbReference type="RefSeq" id="XP_018330651.1">
    <property type="nucleotide sequence ID" value="XM_018475149.1"/>
</dbReference>
<dbReference type="GeneID" id="108740708"/>
<evidence type="ECO:0000313" key="2">
    <source>
        <dbReference type="RefSeq" id="XP_018330651.1"/>
    </source>
</evidence>